<evidence type="ECO:0000313" key="7">
    <source>
        <dbReference type="Proteomes" id="UP000053820"/>
    </source>
</evidence>
<evidence type="ECO:0000256" key="5">
    <source>
        <dbReference type="SAM" id="Phobius"/>
    </source>
</evidence>
<protein>
    <recommendedName>
        <fullName evidence="8">RTA1-like protein</fullName>
    </recommendedName>
</protein>
<dbReference type="OrthoDB" id="3358017at2759"/>
<evidence type="ECO:0000256" key="1">
    <source>
        <dbReference type="ARBA" id="ARBA00004141"/>
    </source>
</evidence>
<comment type="subcellular location">
    <subcellularLocation>
        <location evidence="1">Membrane</location>
        <topology evidence="1">Multi-pass membrane protein</topology>
    </subcellularLocation>
</comment>
<dbReference type="HOGENOM" id="CLU_033465_6_0_1"/>
<gene>
    <name evidence="6" type="ORF">HYDPIDRAFT_29392</name>
</gene>
<evidence type="ECO:0008006" key="8">
    <source>
        <dbReference type="Google" id="ProtNLM"/>
    </source>
</evidence>
<sequence length="315" mass="34678">MHANLTSVASQLLAREFKPEVLMSGNTGVGPYDYIPSRSVGIAFVTLFAISTVAHVVQAVRFRIWWLFPTAVFCGINELVGWGARLYSSGAPRALIPFEIQISATITGPTPLIAANFVILEYIIKTLGPRYSRLTPKLYTILFVTSDAISLTIQGVGGATAALAAGNGNDPTTGGNIMLIGIILQMVAITLFVIFGSEFLFRYANDKPLKAPADDLERHQALSYELGMDKRMKIALYAMGFSTTCLFIRAVYRTIELTDGWNGRIISTQIYFNVLDGGMVTLAIFTLNIFHPGYLILPLQRRFHRFDTVDSYTKA</sequence>
<keyword evidence="4 5" id="KW-0472">Membrane</keyword>
<feature type="transmembrane region" description="Helical" evidence="5">
    <location>
        <begin position="177"/>
        <end position="201"/>
    </location>
</feature>
<keyword evidence="7" id="KW-1185">Reference proteome</keyword>
<dbReference type="PANTHER" id="PTHR31465:SF9">
    <property type="entry name" value="SPHINGOID LONG-CHAIN BASE TRANSPORTER RSB1"/>
    <property type="match status" value="1"/>
</dbReference>
<feature type="transmembrane region" description="Helical" evidence="5">
    <location>
        <begin position="141"/>
        <end position="165"/>
    </location>
</feature>
<feature type="transmembrane region" description="Helical" evidence="5">
    <location>
        <begin position="64"/>
        <end position="88"/>
    </location>
</feature>
<dbReference type="Pfam" id="PF04479">
    <property type="entry name" value="RTA1"/>
    <property type="match status" value="1"/>
</dbReference>
<proteinExistence type="predicted"/>
<evidence type="ECO:0000256" key="2">
    <source>
        <dbReference type="ARBA" id="ARBA00022692"/>
    </source>
</evidence>
<evidence type="ECO:0000313" key="6">
    <source>
        <dbReference type="EMBL" id="KIJ63599.1"/>
    </source>
</evidence>
<name>A0A0C9VDI8_9AGAM</name>
<accession>A0A0C9VDI8</accession>
<evidence type="ECO:0000256" key="4">
    <source>
        <dbReference type="ARBA" id="ARBA00023136"/>
    </source>
</evidence>
<feature type="transmembrane region" description="Helical" evidence="5">
    <location>
        <begin position="272"/>
        <end position="297"/>
    </location>
</feature>
<dbReference type="GO" id="GO:0005886">
    <property type="term" value="C:plasma membrane"/>
    <property type="evidence" value="ECO:0007669"/>
    <property type="project" value="TreeGrafter"/>
</dbReference>
<dbReference type="AlphaFoldDB" id="A0A0C9VDI8"/>
<feature type="transmembrane region" description="Helical" evidence="5">
    <location>
        <begin position="100"/>
        <end position="120"/>
    </location>
</feature>
<keyword evidence="3 5" id="KW-1133">Transmembrane helix</keyword>
<evidence type="ECO:0000256" key="3">
    <source>
        <dbReference type="ARBA" id="ARBA00022989"/>
    </source>
</evidence>
<dbReference type="Proteomes" id="UP000053820">
    <property type="component" value="Unassembled WGS sequence"/>
</dbReference>
<feature type="transmembrane region" description="Helical" evidence="5">
    <location>
        <begin position="39"/>
        <end position="57"/>
    </location>
</feature>
<organism evidence="6 7">
    <name type="scientific">Hydnomerulius pinastri MD-312</name>
    <dbReference type="NCBI Taxonomy" id="994086"/>
    <lineage>
        <taxon>Eukaryota</taxon>
        <taxon>Fungi</taxon>
        <taxon>Dikarya</taxon>
        <taxon>Basidiomycota</taxon>
        <taxon>Agaricomycotina</taxon>
        <taxon>Agaricomycetes</taxon>
        <taxon>Agaricomycetidae</taxon>
        <taxon>Boletales</taxon>
        <taxon>Boletales incertae sedis</taxon>
        <taxon>Leucogyrophana</taxon>
    </lineage>
</organism>
<dbReference type="EMBL" id="KN839850">
    <property type="protein sequence ID" value="KIJ63599.1"/>
    <property type="molecule type" value="Genomic_DNA"/>
</dbReference>
<keyword evidence="2 5" id="KW-0812">Transmembrane</keyword>
<dbReference type="GO" id="GO:0000324">
    <property type="term" value="C:fungal-type vacuole"/>
    <property type="evidence" value="ECO:0007669"/>
    <property type="project" value="TreeGrafter"/>
</dbReference>
<feature type="transmembrane region" description="Helical" evidence="5">
    <location>
        <begin position="234"/>
        <end position="252"/>
    </location>
</feature>
<dbReference type="PANTHER" id="PTHR31465">
    <property type="entry name" value="PROTEIN RTA1-RELATED"/>
    <property type="match status" value="1"/>
</dbReference>
<dbReference type="InterPro" id="IPR007568">
    <property type="entry name" value="RTA1"/>
</dbReference>
<reference evidence="6 7" key="1">
    <citation type="submission" date="2014-04" db="EMBL/GenBank/DDBJ databases">
        <title>Evolutionary Origins and Diversification of the Mycorrhizal Mutualists.</title>
        <authorList>
            <consortium name="DOE Joint Genome Institute"/>
            <consortium name="Mycorrhizal Genomics Consortium"/>
            <person name="Kohler A."/>
            <person name="Kuo A."/>
            <person name="Nagy L.G."/>
            <person name="Floudas D."/>
            <person name="Copeland A."/>
            <person name="Barry K.W."/>
            <person name="Cichocki N."/>
            <person name="Veneault-Fourrey C."/>
            <person name="LaButti K."/>
            <person name="Lindquist E.A."/>
            <person name="Lipzen A."/>
            <person name="Lundell T."/>
            <person name="Morin E."/>
            <person name="Murat C."/>
            <person name="Riley R."/>
            <person name="Ohm R."/>
            <person name="Sun H."/>
            <person name="Tunlid A."/>
            <person name="Henrissat B."/>
            <person name="Grigoriev I.V."/>
            <person name="Hibbett D.S."/>
            <person name="Martin F."/>
        </authorList>
    </citation>
    <scope>NUCLEOTIDE SEQUENCE [LARGE SCALE GENOMIC DNA]</scope>
    <source>
        <strain evidence="6 7">MD-312</strain>
    </source>
</reference>